<feature type="compositionally biased region" description="Polar residues" evidence="6">
    <location>
        <begin position="263"/>
        <end position="282"/>
    </location>
</feature>
<dbReference type="KEGG" id="clup:CLUP02_14081"/>
<accession>A0A9Q8T5K7</accession>
<feature type="region of interest" description="Disordered" evidence="6">
    <location>
        <begin position="259"/>
        <end position="327"/>
    </location>
</feature>
<dbReference type="PANTHER" id="PTHR12143:SF19">
    <property type="entry name" value="PEPTIDE-N(4)-(N-ACETYL-BETA-GLUCOSAMINYL)ASPARAGINE AMIDASE"/>
    <property type="match status" value="1"/>
</dbReference>
<dbReference type="GO" id="GO:0046872">
    <property type="term" value="F:metal ion binding"/>
    <property type="evidence" value="ECO:0007669"/>
    <property type="project" value="UniProtKB-KW"/>
</dbReference>
<evidence type="ECO:0000256" key="3">
    <source>
        <dbReference type="ARBA" id="ARBA00022833"/>
    </source>
</evidence>
<evidence type="ECO:0000256" key="1">
    <source>
        <dbReference type="ARBA" id="ARBA00009390"/>
    </source>
</evidence>
<gene>
    <name evidence="8" type="ORF">CLUP02_14081</name>
</gene>
<dbReference type="GO" id="GO:0005634">
    <property type="term" value="C:nucleus"/>
    <property type="evidence" value="ECO:0007669"/>
    <property type="project" value="TreeGrafter"/>
</dbReference>
<dbReference type="GO" id="GO:0036503">
    <property type="term" value="P:ERAD pathway"/>
    <property type="evidence" value="ECO:0007669"/>
    <property type="project" value="UniProtKB-ARBA"/>
</dbReference>
<dbReference type="Proteomes" id="UP000830671">
    <property type="component" value="Chromosome 7"/>
</dbReference>
<dbReference type="AlphaFoldDB" id="A0A9Q8T5K7"/>
<dbReference type="GO" id="GO:0005829">
    <property type="term" value="C:cytosol"/>
    <property type="evidence" value="ECO:0007669"/>
    <property type="project" value="TreeGrafter"/>
</dbReference>
<dbReference type="PANTHER" id="PTHR12143">
    <property type="entry name" value="PEPTIDE N-GLYCANASE PNGASE -RELATED"/>
    <property type="match status" value="1"/>
</dbReference>
<evidence type="ECO:0000256" key="2">
    <source>
        <dbReference type="ARBA" id="ARBA00022723"/>
    </source>
</evidence>
<dbReference type="InterPro" id="IPR002931">
    <property type="entry name" value="Transglutaminase-like"/>
</dbReference>
<comment type="similarity">
    <text evidence="1">Belongs to the transglutaminase-like superfamily. PNGase family.</text>
</comment>
<dbReference type="EMBL" id="CP019479">
    <property type="protein sequence ID" value="UQC88556.1"/>
    <property type="molecule type" value="Genomic_DNA"/>
</dbReference>
<keyword evidence="3" id="KW-0862">Zinc</keyword>
<evidence type="ECO:0000313" key="9">
    <source>
        <dbReference type="Proteomes" id="UP000830671"/>
    </source>
</evidence>
<evidence type="ECO:0000259" key="7">
    <source>
        <dbReference type="SMART" id="SM00460"/>
    </source>
</evidence>
<dbReference type="InterPro" id="IPR038765">
    <property type="entry name" value="Papain-like_cys_pep_sf"/>
</dbReference>
<dbReference type="GO" id="GO:0006516">
    <property type="term" value="P:glycoprotein catabolic process"/>
    <property type="evidence" value="ECO:0007669"/>
    <property type="project" value="TreeGrafter"/>
</dbReference>
<organism evidence="8 9">
    <name type="scientific">Colletotrichum lupini</name>
    <dbReference type="NCBI Taxonomy" id="145971"/>
    <lineage>
        <taxon>Eukaryota</taxon>
        <taxon>Fungi</taxon>
        <taxon>Dikarya</taxon>
        <taxon>Ascomycota</taxon>
        <taxon>Pezizomycotina</taxon>
        <taxon>Sordariomycetes</taxon>
        <taxon>Hypocreomycetidae</taxon>
        <taxon>Glomerellales</taxon>
        <taxon>Glomerellaceae</taxon>
        <taxon>Colletotrichum</taxon>
        <taxon>Colletotrichum acutatum species complex</taxon>
    </lineage>
</organism>
<feature type="region of interest" description="Disordered" evidence="6">
    <location>
        <begin position="219"/>
        <end position="240"/>
    </location>
</feature>
<dbReference type="RefSeq" id="XP_049150160.1">
    <property type="nucleotide sequence ID" value="XM_049293014.1"/>
</dbReference>
<feature type="domain" description="Transglutaminase-like" evidence="7">
    <location>
        <begin position="468"/>
        <end position="523"/>
    </location>
</feature>
<dbReference type="InterPro" id="IPR050883">
    <property type="entry name" value="PNGase"/>
</dbReference>
<dbReference type="Pfam" id="PF01841">
    <property type="entry name" value="Transglut_core"/>
    <property type="match status" value="1"/>
</dbReference>
<dbReference type="FunFam" id="3.10.620.30:FF:000004">
    <property type="entry name" value="Peptidase (PNG1)"/>
    <property type="match status" value="1"/>
</dbReference>
<evidence type="ECO:0000256" key="4">
    <source>
        <dbReference type="ARBA" id="ARBA00071430"/>
    </source>
</evidence>
<dbReference type="FunFam" id="2.20.25.10:FF:000011">
    <property type="entry name" value="peptide-N(4)-(N-acetyl-beta- glucosaminyl)asparagine amidase"/>
    <property type="match status" value="1"/>
</dbReference>
<evidence type="ECO:0000256" key="5">
    <source>
        <dbReference type="ARBA" id="ARBA00071953"/>
    </source>
</evidence>
<dbReference type="GeneID" id="73348024"/>
<feature type="region of interest" description="Disordered" evidence="6">
    <location>
        <begin position="625"/>
        <end position="693"/>
    </location>
</feature>
<name>A0A9Q8T5K7_9PEZI</name>
<proteinExistence type="inferred from homology"/>
<evidence type="ECO:0000256" key="6">
    <source>
        <dbReference type="SAM" id="MobiDB-lite"/>
    </source>
</evidence>
<protein>
    <recommendedName>
        <fullName evidence="5">Protein PNG1</fullName>
    </recommendedName>
    <alternativeName>
        <fullName evidence="4">Protein png1</fullName>
    </alternativeName>
</protein>
<keyword evidence="9" id="KW-1185">Reference proteome</keyword>
<dbReference type="Gene3D" id="3.10.620.30">
    <property type="match status" value="1"/>
</dbReference>
<sequence>MRSQPESGVRTLSAAFRTPPAPTTQHTQRNATQLLSHLYLPTYACSLPYGYCWRTLRPLFCSHQFPWRPTPQSHPPLRPLPTLSTPPSPPSHPFLLDTALHSPSEIRFSISTDDKARNLANQQILSRSGHDRFAGTRIHPHDRRLKYSRPTRNRREATRLWEQHHRQLQARLEDIAVAQPSTTNNFDDDDFHSLNSLSVSSPPFFDTLNISIHLTTDDFEMDGHGYPPGEGPPNGDGEYGEEWARDLRVKFESLLRDKRMTELRTTSRQGTPQPRESASSANLRGLASPGPGRPSTSHSSTPMPPTPPAYSRHLPKIPTPPAAHDRDSQKFRNLMISLSLTPTKYENPGLLDEALQCIPLDRIYGEAEEECQVMQAEAESMGDGRKATWGYQDCVIRALLRWFKRSFFTWVNNPPCPVCLSPTIAQGMTPPTPDESACGALRVELYKCSAGDCGAYERFPRYGDVWRLLHTRRGRVGEWANCFSMLCRAMGGRVRWIWNAEDHVWTEVYSEHQKRWVHVDACEEAWDNPRLYTEGWGKKMSYCIAFSIDGATDVTRRYVRKSDFCAERNRCPEEVLLYILNEIRGLRRGNMNKDEKFRLEKEDSREDRELRGYVIKSIAQAVTDLVPGMPSPSASSAPPPRQAAPQRRDDTKLPAEQPGRQTGSAEYLAAQANANARHHQFPPHDPSRRRDLP</sequence>
<feature type="region of interest" description="Disordered" evidence="6">
    <location>
        <begin position="1"/>
        <end position="26"/>
    </location>
</feature>
<dbReference type="GO" id="GO:0000224">
    <property type="term" value="F:peptide-N4-(N-acetyl-beta-glucosaminyl)asparagine amidase activity"/>
    <property type="evidence" value="ECO:0007669"/>
    <property type="project" value="UniProtKB-ARBA"/>
</dbReference>
<dbReference type="SMART" id="SM00460">
    <property type="entry name" value="TGc"/>
    <property type="match status" value="1"/>
</dbReference>
<reference evidence="8" key="1">
    <citation type="journal article" date="2021" name="Mol. Plant Microbe Interact.">
        <title>Complete Genome Sequence of the Plant-Pathogenic Fungus Colletotrichum lupini.</title>
        <authorList>
            <person name="Baroncelli R."/>
            <person name="Pensec F."/>
            <person name="Da Lio D."/>
            <person name="Boufleur T."/>
            <person name="Vicente I."/>
            <person name="Sarrocco S."/>
            <person name="Picot A."/>
            <person name="Baraldi E."/>
            <person name="Sukno S."/>
            <person name="Thon M."/>
            <person name="Le Floch G."/>
        </authorList>
    </citation>
    <scope>NUCLEOTIDE SEQUENCE</scope>
    <source>
        <strain evidence="8">IMI 504893</strain>
    </source>
</reference>
<evidence type="ECO:0000313" key="8">
    <source>
        <dbReference type="EMBL" id="UQC88556.1"/>
    </source>
</evidence>
<dbReference type="SUPFAM" id="SSF54001">
    <property type="entry name" value="Cysteine proteinases"/>
    <property type="match status" value="1"/>
</dbReference>
<dbReference type="Gene3D" id="2.20.25.10">
    <property type="match status" value="1"/>
</dbReference>
<keyword evidence="2" id="KW-0479">Metal-binding</keyword>
<feature type="region of interest" description="Disordered" evidence="6">
    <location>
        <begin position="70"/>
        <end position="89"/>
    </location>
</feature>